<evidence type="ECO:0000256" key="1">
    <source>
        <dbReference type="SAM" id="MobiDB-lite"/>
    </source>
</evidence>
<dbReference type="Proteomes" id="UP000694240">
    <property type="component" value="Chromosome 5"/>
</dbReference>
<dbReference type="AlphaFoldDB" id="A0A8T2CZQ3"/>
<accession>A0A8T2CZQ3</accession>
<evidence type="ECO:0000313" key="3">
    <source>
        <dbReference type="Proteomes" id="UP000694240"/>
    </source>
</evidence>
<reference evidence="2 3" key="1">
    <citation type="submission" date="2020-12" db="EMBL/GenBank/DDBJ databases">
        <title>Concerted genomic and epigenomic changes stabilize Arabidopsis allopolyploids.</title>
        <authorList>
            <person name="Chen Z."/>
        </authorList>
    </citation>
    <scope>NUCLEOTIDE SEQUENCE [LARGE SCALE GENOMIC DNA]</scope>
    <source>
        <strain evidence="2">Allo738</strain>
        <tissue evidence="2">Leaf</tissue>
    </source>
</reference>
<gene>
    <name evidence="2" type="ORF">ISN45_At05g047590</name>
</gene>
<organism evidence="2 3">
    <name type="scientific">Arabidopsis thaliana x Arabidopsis arenosa</name>
    <dbReference type="NCBI Taxonomy" id="1240361"/>
    <lineage>
        <taxon>Eukaryota</taxon>
        <taxon>Viridiplantae</taxon>
        <taxon>Streptophyta</taxon>
        <taxon>Embryophyta</taxon>
        <taxon>Tracheophyta</taxon>
        <taxon>Spermatophyta</taxon>
        <taxon>Magnoliopsida</taxon>
        <taxon>eudicotyledons</taxon>
        <taxon>Gunneridae</taxon>
        <taxon>Pentapetalae</taxon>
        <taxon>rosids</taxon>
        <taxon>malvids</taxon>
        <taxon>Brassicales</taxon>
        <taxon>Brassicaceae</taxon>
        <taxon>Camelineae</taxon>
        <taxon>Arabidopsis</taxon>
    </lineage>
</organism>
<proteinExistence type="predicted"/>
<protein>
    <submittedName>
        <fullName evidence="2">Uncharacterized protein</fullName>
    </submittedName>
</protein>
<sequence length="163" mass="18906">MRVMMQSKQMEMDEAFAASLLYDDDQTDDQAVAREWQNMEDSLISLSDDEKFAKSLQEQELNRSTSTQQQSHVGSSSHDSSDDSTHSLPPDVNIDPDNMTYEENRSERSTKDCRRGELAKYQLINLPRRLEREILYPKKLSKTIICMNSFKINIVISLQYFVL</sequence>
<dbReference type="EMBL" id="JAEFBK010000005">
    <property type="protein sequence ID" value="KAG7605778.1"/>
    <property type="molecule type" value="Genomic_DNA"/>
</dbReference>
<evidence type="ECO:0000313" key="2">
    <source>
        <dbReference type="EMBL" id="KAG7605778.1"/>
    </source>
</evidence>
<keyword evidence="3" id="KW-1185">Reference proteome</keyword>
<feature type="compositionally biased region" description="Low complexity" evidence="1">
    <location>
        <begin position="64"/>
        <end position="78"/>
    </location>
</feature>
<name>A0A8T2CZQ3_9BRAS</name>
<comment type="caution">
    <text evidence="2">The sequence shown here is derived from an EMBL/GenBank/DDBJ whole genome shotgun (WGS) entry which is preliminary data.</text>
</comment>
<feature type="region of interest" description="Disordered" evidence="1">
    <location>
        <begin position="50"/>
        <end position="113"/>
    </location>
</feature>
<feature type="compositionally biased region" description="Basic and acidic residues" evidence="1">
    <location>
        <begin position="102"/>
        <end position="113"/>
    </location>
</feature>